<evidence type="ECO:0000256" key="2">
    <source>
        <dbReference type="SAM" id="Phobius"/>
    </source>
</evidence>
<evidence type="ECO:0000313" key="3">
    <source>
        <dbReference type="EMBL" id="CAI8006170.1"/>
    </source>
</evidence>
<evidence type="ECO:0000256" key="1">
    <source>
        <dbReference type="SAM" id="MobiDB-lite"/>
    </source>
</evidence>
<evidence type="ECO:0000313" key="4">
    <source>
        <dbReference type="Proteomes" id="UP001174909"/>
    </source>
</evidence>
<feature type="transmembrane region" description="Helical" evidence="2">
    <location>
        <begin position="92"/>
        <end position="111"/>
    </location>
</feature>
<dbReference type="AlphaFoldDB" id="A0AA35R7B3"/>
<keyword evidence="4" id="KW-1185">Reference proteome</keyword>
<sequence>AACSREAANWRSLNGLVRNFDTNLIRPLQVVYRFLVRRRHPISRERHYLLPARPHLLTSNLEWPPLIPRLANNETRLESSPAMAPVKRKIHYRLLLLMASLLLLATCYSLNQRRQTSELATGRQTAHEDPTAATSTATTPTKLSSISTARISRNISKTSISAGVPSTTPPSILLAQLLSKWFNESALPKVPKAQLQCSDAICSNFSLPNFKCMNRIPDIVKRIAAPTCRFQKGESKPKYLLTSFPGSGNTWVRQVLEKATGICTGSVYCDHDMMLSGMIGEGVDSSSVLAVKTHNTKVQEY</sequence>
<dbReference type="EMBL" id="CASHTH010000665">
    <property type="protein sequence ID" value="CAI8006170.1"/>
    <property type="molecule type" value="Genomic_DNA"/>
</dbReference>
<gene>
    <name evidence="3" type="ORF">GBAR_LOCUS4584</name>
</gene>
<organism evidence="3 4">
    <name type="scientific">Geodia barretti</name>
    <name type="common">Barrett's horny sponge</name>
    <dbReference type="NCBI Taxonomy" id="519541"/>
    <lineage>
        <taxon>Eukaryota</taxon>
        <taxon>Metazoa</taxon>
        <taxon>Porifera</taxon>
        <taxon>Demospongiae</taxon>
        <taxon>Heteroscleromorpha</taxon>
        <taxon>Tetractinellida</taxon>
        <taxon>Astrophorina</taxon>
        <taxon>Geodiidae</taxon>
        <taxon>Geodia</taxon>
    </lineage>
</organism>
<reference evidence="3" key="1">
    <citation type="submission" date="2023-03" db="EMBL/GenBank/DDBJ databases">
        <authorList>
            <person name="Steffen K."/>
            <person name="Cardenas P."/>
        </authorList>
    </citation>
    <scope>NUCLEOTIDE SEQUENCE</scope>
</reference>
<feature type="compositionally biased region" description="Low complexity" evidence="1">
    <location>
        <begin position="131"/>
        <end position="141"/>
    </location>
</feature>
<dbReference type="Proteomes" id="UP001174909">
    <property type="component" value="Unassembled WGS sequence"/>
</dbReference>
<proteinExistence type="predicted"/>
<keyword evidence="2" id="KW-1133">Transmembrane helix</keyword>
<protein>
    <submittedName>
        <fullName evidence="3">WSCD family member AGAP003962</fullName>
    </submittedName>
</protein>
<dbReference type="InterPro" id="IPR051589">
    <property type="entry name" value="Sialate-O-sulfotransferase"/>
</dbReference>
<comment type="caution">
    <text evidence="3">The sequence shown here is derived from an EMBL/GenBank/DDBJ whole genome shotgun (WGS) entry which is preliminary data.</text>
</comment>
<feature type="region of interest" description="Disordered" evidence="1">
    <location>
        <begin position="118"/>
        <end position="143"/>
    </location>
</feature>
<feature type="non-terminal residue" evidence="3">
    <location>
        <position position="1"/>
    </location>
</feature>
<accession>A0AA35R7B3</accession>
<dbReference type="PANTHER" id="PTHR45964">
    <property type="entry name" value="WSCD FAMILY MEMBER CG9164"/>
    <property type="match status" value="1"/>
</dbReference>
<name>A0AA35R7B3_GEOBA</name>
<dbReference type="PANTHER" id="PTHR45964:SF5">
    <property type="entry name" value="WSCD FAMILY MEMBER CG9164"/>
    <property type="match status" value="1"/>
</dbReference>
<keyword evidence="2" id="KW-0472">Membrane</keyword>
<keyword evidence="2" id="KW-0812">Transmembrane</keyword>